<evidence type="ECO:0000256" key="1">
    <source>
        <dbReference type="ARBA" id="ARBA00004651"/>
    </source>
</evidence>
<keyword evidence="5 7" id="KW-0472">Membrane</keyword>
<dbReference type="Proteomes" id="UP000823913">
    <property type="component" value="Unassembled WGS sequence"/>
</dbReference>
<feature type="region of interest" description="Disordered" evidence="6">
    <location>
        <begin position="440"/>
        <end position="459"/>
    </location>
</feature>
<feature type="transmembrane region" description="Helical" evidence="7">
    <location>
        <begin position="372"/>
        <end position="397"/>
    </location>
</feature>
<evidence type="ECO:0000256" key="4">
    <source>
        <dbReference type="ARBA" id="ARBA00022989"/>
    </source>
</evidence>
<evidence type="ECO:0000256" key="2">
    <source>
        <dbReference type="ARBA" id="ARBA00022448"/>
    </source>
</evidence>
<evidence type="ECO:0000256" key="7">
    <source>
        <dbReference type="SAM" id="Phobius"/>
    </source>
</evidence>
<dbReference type="InterPro" id="IPR050495">
    <property type="entry name" value="ATG22/LtaA_families"/>
</dbReference>
<dbReference type="Gene3D" id="1.20.1250.20">
    <property type="entry name" value="MFS general substrate transporter like domains"/>
    <property type="match status" value="1"/>
</dbReference>
<feature type="transmembrane region" description="Helical" evidence="7">
    <location>
        <begin position="90"/>
        <end position="109"/>
    </location>
</feature>
<feature type="transmembrane region" description="Helical" evidence="7">
    <location>
        <begin position="241"/>
        <end position="259"/>
    </location>
</feature>
<feature type="transmembrane region" description="Helical" evidence="7">
    <location>
        <begin position="314"/>
        <end position="332"/>
    </location>
</feature>
<organism evidence="9 10">
    <name type="scientific">Candidatus Coproplasma avicola</name>
    <dbReference type="NCBI Taxonomy" id="2840744"/>
    <lineage>
        <taxon>Bacteria</taxon>
        <taxon>Bacillati</taxon>
        <taxon>Bacillota</taxon>
        <taxon>Clostridia</taxon>
        <taxon>Eubacteriales</taxon>
        <taxon>Candidatus Coproplasma</taxon>
    </lineage>
</organism>
<dbReference type="Pfam" id="PF11700">
    <property type="entry name" value="ATG22"/>
    <property type="match status" value="2"/>
</dbReference>
<dbReference type="SUPFAM" id="SSF103473">
    <property type="entry name" value="MFS general substrate transporter"/>
    <property type="match status" value="1"/>
</dbReference>
<dbReference type="PANTHER" id="PTHR23519:SF1">
    <property type="entry name" value="AUTOPHAGY-RELATED PROTEIN 22"/>
    <property type="match status" value="1"/>
</dbReference>
<proteinExistence type="predicted"/>
<feature type="transmembrane region" description="Helical" evidence="7">
    <location>
        <begin position="178"/>
        <end position="199"/>
    </location>
</feature>
<comment type="caution">
    <text evidence="9">The sequence shown here is derived from an EMBL/GenBank/DDBJ whole genome shotgun (WGS) entry which is preliminary data.</text>
</comment>
<reference evidence="9" key="1">
    <citation type="submission" date="2020-10" db="EMBL/GenBank/DDBJ databases">
        <authorList>
            <person name="Gilroy R."/>
        </authorList>
    </citation>
    <scope>NUCLEOTIDE SEQUENCE</scope>
    <source>
        <strain evidence="9">ChiW16-3235</strain>
    </source>
</reference>
<evidence type="ECO:0000313" key="9">
    <source>
        <dbReference type="EMBL" id="HIR67515.1"/>
    </source>
</evidence>
<dbReference type="InterPro" id="IPR036259">
    <property type="entry name" value="MFS_trans_sf"/>
</dbReference>
<reference evidence="9" key="2">
    <citation type="journal article" date="2021" name="PeerJ">
        <title>Extensive microbial diversity within the chicken gut microbiome revealed by metagenomics and culture.</title>
        <authorList>
            <person name="Gilroy R."/>
            <person name="Ravi A."/>
            <person name="Getino M."/>
            <person name="Pursley I."/>
            <person name="Horton D.L."/>
            <person name="Alikhan N.F."/>
            <person name="Baker D."/>
            <person name="Gharbi K."/>
            <person name="Hall N."/>
            <person name="Watson M."/>
            <person name="Adriaenssens E.M."/>
            <person name="Foster-Nyarko E."/>
            <person name="Jarju S."/>
            <person name="Secka A."/>
            <person name="Antonio M."/>
            <person name="Oren A."/>
            <person name="Chaudhuri R.R."/>
            <person name="La Ragione R."/>
            <person name="Hildebrand F."/>
            <person name="Pallen M.J."/>
        </authorList>
    </citation>
    <scope>NUCLEOTIDE SEQUENCE</scope>
    <source>
        <strain evidence="9">ChiW16-3235</strain>
    </source>
</reference>
<evidence type="ECO:0000259" key="8">
    <source>
        <dbReference type="PROSITE" id="PS50850"/>
    </source>
</evidence>
<gene>
    <name evidence="9" type="ORF">IAB94_05670</name>
</gene>
<dbReference type="PROSITE" id="PS50850">
    <property type="entry name" value="MFS"/>
    <property type="match status" value="1"/>
</dbReference>
<dbReference type="InterPro" id="IPR024671">
    <property type="entry name" value="Atg22-like"/>
</dbReference>
<feature type="transmembrane region" description="Helical" evidence="7">
    <location>
        <begin position="338"/>
        <end position="360"/>
    </location>
</feature>
<sequence length="459" mass="50281">MQSTKVKKKSSFTPIEKKWIMYDVGNSAFTLLCSVFIPFIVKDLCEANGIVDEAYQTFWSIVTSVVTLAVAVISPIVGTFADSEGMKKPLFLGSALIGIVGCVLLGIPIPLAAFVAVYVITRMSYNVSLVFYDSMLTDVTDMERVDKISSNGYAWGYIGSCIPFIISVGIYILATFGFISYTVAYIIMFILNAIWWLCFTLPLTKSFKQIHFVKRQPNAIRNSFKRLFSVFKEKIPNKKGVLIFLIAFFLYIDGVYTIIDLATTYGTTIFSGAGMDDMMVNINLVLALLLTQIIAFPCAIISGMLAKRCDNGKLIMVFIAGYLGIAIFAIWLSQIWQFWLLAVCVGLFQGGVQALSRSYFAKIIPVDKSGEFFGIMDIFGKGASFIGTMLVAIVTAATDNANYGVIPISCLIGVGLIVFIIAYIQIKNYEKANGSTAMMTGDSAPAQAPTTDGTDKKSE</sequence>
<keyword evidence="4 7" id="KW-1133">Transmembrane helix</keyword>
<evidence type="ECO:0000313" key="10">
    <source>
        <dbReference type="Proteomes" id="UP000823913"/>
    </source>
</evidence>
<dbReference type="GO" id="GO:0005886">
    <property type="term" value="C:plasma membrane"/>
    <property type="evidence" value="ECO:0007669"/>
    <property type="project" value="UniProtKB-SubCell"/>
</dbReference>
<accession>A0A9D1E746</accession>
<feature type="transmembrane region" description="Helical" evidence="7">
    <location>
        <begin position="279"/>
        <end position="302"/>
    </location>
</feature>
<evidence type="ECO:0000256" key="3">
    <source>
        <dbReference type="ARBA" id="ARBA00022692"/>
    </source>
</evidence>
<evidence type="ECO:0000256" key="5">
    <source>
        <dbReference type="ARBA" id="ARBA00023136"/>
    </source>
</evidence>
<comment type="subcellular location">
    <subcellularLocation>
        <location evidence="1">Cell membrane</location>
        <topology evidence="1">Multi-pass membrane protein</topology>
    </subcellularLocation>
</comment>
<dbReference type="PANTHER" id="PTHR23519">
    <property type="entry name" value="AUTOPHAGY-RELATED PROTEIN 22"/>
    <property type="match status" value="1"/>
</dbReference>
<feature type="transmembrane region" description="Helical" evidence="7">
    <location>
        <begin position="403"/>
        <end position="424"/>
    </location>
</feature>
<feature type="transmembrane region" description="Helical" evidence="7">
    <location>
        <begin position="57"/>
        <end position="78"/>
    </location>
</feature>
<feature type="transmembrane region" description="Helical" evidence="7">
    <location>
        <begin position="153"/>
        <end position="172"/>
    </location>
</feature>
<keyword evidence="3 7" id="KW-0812">Transmembrane</keyword>
<feature type="domain" description="Major facilitator superfamily (MFS) profile" evidence="8">
    <location>
        <begin position="1"/>
        <end position="430"/>
    </location>
</feature>
<dbReference type="GO" id="GO:0022857">
    <property type="term" value="F:transmembrane transporter activity"/>
    <property type="evidence" value="ECO:0007669"/>
    <property type="project" value="InterPro"/>
</dbReference>
<name>A0A9D1E746_9FIRM</name>
<protein>
    <submittedName>
        <fullName evidence="9">MFS transporter</fullName>
    </submittedName>
</protein>
<evidence type="ECO:0000256" key="6">
    <source>
        <dbReference type="SAM" id="MobiDB-lite"/>
    </source>
</evidence>
<dbReference type="AlphaFoldDB" id="A0A9D1E746"/>
<dbReference type="InterPro" id="IPR020846">
    <property type="entry name" value="MFS_dom"/>
</dbReference>
<dbReference type="EMBL" id="DVHK01000115">
    <property type="protein sequence ID" value="HIR67515.1"/>
    <property type="molecule type" value="Genomic_DNA"/>
</dbReference>
<keyword evidence="2" id="KW-0813">Transport</keyword>